<evidence type="ECO:0000259" key="10">
    <source>
        <dbReference type="PROSITE" id="PS50885"/>
    </source>
</evidence>
<comment type="subcellular location">
    <subcellularLocation>
        <location evidence="1">Cell membrane</location>
        <topology evidence="1">Multi-pass membrane protein</topology>
    </subcellularLocation>
</comment>
<dbReference type="PANTHER" id="PTHR43081">
    <property type="entry name" value="ADENYLATE CYCLASE, TERMINAL-DIFFERENTIATION SPECIFIC-RELATED"/>
    <property type="match status" value="1"/>
</dbReference>
<evidence type="ECO:0000256" key="7">
    <source>
        <dbReference type="SAM" id="MobiDB-lite"/>
    </source>
</evidence>
<dbReference type="PANTHER" id="PTHR43081:SF17">
    <property type="entry name" value="BLL5647 PROTEIN"/>
    <property type="match status" value="1"/>
</dbReference>
<feature type="compositionally biased region" description="Basic and acidic residues" evidence="7">
    <location>
        <begin position="497"/>
        <end position="514"/>
    </location>
</feature>
<evidence type="ECO:0000256" key="6">
    <source>
        <dbReference type="ARBA" id="ARBA00023136"/>
    </source>
</evidence>
<keyword evidence="5 8" id="KW-1133">Transmembrane helix</keyword>
<feature type="transmembrane region" description="Helical" evidence="8">
    <location>
        <begin position="143"/>
        <end position="168"/>
    </location>
</feature>
<dbReference type="Proteomes" id="UP000535543">
    <property type="component" value="Unassembled WGS sequence"/>
</dbReference>
<dbReference type="Pfam" id="PF00211">
    <property type="entry name" value="Guanylate_cyc"/>
    <property type="match status" value="1"/>
</dbReference>
<dbReference type="EMBL" id="VCQU01000005">
    <property type="protein sequence ID" value="NMN96774.1"/>
    <property type="molecule type" value="Genomic_DNA"/>
</dbReference>
<evidence type="ECO:0000256" key="2">
    <source>
        <dbReference type="ARBA" id="ARBA00005381"/>
    </source>
</evidence>
<dbReference type="SMART" id="SM00044">
    <property type="entry name" value="CYCc"/>
    <property type="match status" value="1"/>
</dbReference>
<dbReference type="GO" id="GO:0006171">
    <property type="term" value="P:cAMP biosynthetic process"/>
    <property type="evidence" value="ECO:0007669"/>
    <property type="project" value="TreeGrafter"/>
</dbReference>
<feature type="transmembrane region" description="Helical" evidence="8">
    <location>
        <begin position="26"/>
        <end position="53"/>
    </location>
</feature>
<evidence type="ECO:0000259" key="9">
    <source>
        <dbReference type="PROSITE" id="PS50125"/>
    </source>
</evidence>
<comment type="caution">
    <text evidence="11">The sequence shown here is derived from an EMBL/GenBank/DDBJ whole genome shotgun (WGS) entry which is preliminary data.</text>
</comment>
<dbReference type="GO" id="GO:0035556">
    <property type="term" value="P:intracellular signal transduction"/>
    <property type="evidence" value="ECO:0007669"/>
    <property type="project" value="InterPro"/>
</dbReference>
<evidence type="ECO:0000313" key="12">
    <source>
        <dbReference type="Proteomes" id="UP000535543"/>
    </source>
</evidence>
<keyword evidence="6 8" id="KW-0472">Membrane</keyword>
<dbReference type="GO" id="GO:0004016">
    <property type="term" value="F:adenylate cyclase activity"/>
    <property type="evidence" value="ECO:0007669"/>
    <property type="project" value="UniProtKB-ARBA"/>
</dbReference>
<proteinExistence type="inferred from homology"/>
<accession>A0A848KI86</accession>
<dbReference type="Pfam" id="PF00672">
    <property type="entry name" value="HAMP"/>
    <property type="match status" value="1"/>
</dbReference>
<dbReference type="Gene3D" id="3.30.70.1230">
    <property type="entry name" value="Nucleotide cyclase"/>
    <property type="match status" value="1"/>
</dbReference>
<dbReference type="InterPro" id="IPR003660">
    <property type="entry name" value="HAMP_dom"/>
</dbReference>
<organism evidence="11 12">
    <name type="scientific">Antrihabitans stalactiti</name>
    <dbReference type="NCBI Taxonomy" id="2584121"/>
    <lineage>
        <taxon>Bacteria</taxon>
        <taxon>Bacillati</taxon>
        <taxon>Actinomycetota</taxon>
        <taxon>Actinomycetes</taxon>
        <taxon>Mycobacteriales</taxon>
        <taxon>Nocardiaceae</taxon>
        <taxon>Antrihabitans</taxon>
    </lineage>
</organism>
<keyword evidence="3" id="KW-1003">Cell membrane</keyword>
<evidence type="ECO:0000256" key="1">
    <source>
        <dbReference type="ARBA" id="ARBA00004651"/>
    </source>
</evidence>
<dbReference type="InterPro" id="IPR050697">
    <property type="entry name" value="Adenylyl/Guanylyl_Cyclase_3/4"/>
</dbReference>
<dbReference type="PROSITE" id="PS50885">
    <property type="entry name" value="HAMP"/>
    <property type="match status" value="1"/>
</dbReference>
<evidence type="ECO:0000256" key="4">
    <source>
        <dbReference type="ARBA" id="ARBA00022692"/>
    </source>
</evidence>
<dbReference type="RefSeq" id="WP_169589001.1">
    <property type="nucleotide sequence ID" value="NZ_VCQU01000005.1"/>
</dbReference>
<feature type="domain" description="HAMP" evidence="10">
    <location>
        <begin position="246"/>
        <end position="298"/>
    </location>
</feature>
<dbReference type="InterPro" id="IPR001054">
    <property type="entry name" value="A/G_cyclase"/>
</dbReference>
<protein>
    <submittedName>
        <fullName evidence="11">Adenylate/guanylate cyclase domain-containing protein</fullName>
    </submittedName>
</protein>
<evidence type="ECO:0000256" key="3">
    <source>
        <dbReference type="ARBA" id="ARBA00022475"/>
    </source>
</evidence>
<feature type="domain" description="Guanylate cyclase" evidence="9">
    <location>
        <begin position="330"/>
        <end position="453"/>
    </location>
</feature>
<feature type="transmembrane region" description="Helical" evidence="8">
    <location>
        <begin position="189"/>
        <end position="213"/>
    </location>
</feature>
<dbReference type="Gene3D" id="6.10.340.10">
    <property type="match status" value="1"/>
</dbReference>
<evidence type="ECO:0000256" key="5">
    <source>
        <dbReference type="ARBA" id="ARBA00022989"/>
    </source>
</evidence>
<reference evidence="11 12" key="2">
    <citation type="submission" date="2020-06" db="EMBL/GenBank/DDBJ databases">
        <title>Antribacter stalactiti gen. nov., sp. nov., a new member of the family Nacardiaceae isolated from a cave.</title>
        <authorList>
            <person name="Kim I.S."/>
        </authorList>
    </citation>
    <scope>NUCLEOTIDE SEQUENCE [LARGE SCALE GENOMIC DNA]</scope>
    <source>
        <strain evidence="11 12">YC2-7</strain>
    </source>
</reference>
<dbReference type="CDD" id="cd06225">
    <property type="entry name" value="HAMP"/>
    <property type="match status" value="1"/>
</dbReference>
<dbReference type="PROSITE" id="PS50125">
    <property type="entry name" value="GUANYLATE_CYCLASE_2"/>
    <property type="match status" value="1"/>
</dbReference>
<dbReference type="GO" id="GO:0005886">
    <property type="term" value="C:plasma membrane"/>
    <property type="evidence" value="ECO:0007669"/>
    <property type="project" value="UniProtKB-SubCell"/>
</dbReference>
<sequence>MELVVSENGGVMHFERARTRMLESRFGMASIAFGSAIAGLVVVLVELTLTGVFSRLGDAAVTIIIITTVYAILASIVGTSTIMAMHRRTLGWVCEGRLPYESEAKKVLRFPLDSALLGGSLWLPGIVLEAMLFAVFLPGRDNAIAVILVALGGLSSAGFTYLVVDSVIRPAIPMVAKVVRPVGHPSSSVLVRVGITWALASGLPIASVLLVLADTGSGQHERIRSAVYFAIFGLISGYAATAFLAKSVAEPLDTLRRSLQKIEHGDLDVVVPVRTTSEIGLVEAALNDMASGLRERDRLRDVFGQHVGTHVAQRAIDRGMDLTGDMREVSALFVDVVGSTALAHQLEPREFVDKLNRLLSIVVDATTVNGGLVNKFEGDAALCIFGAPIELDDDATCALRAARRIRDEVLAAEELDIGLGVARGMVFAGDVGSKTRLEYTVIGDPVNEAARLTEAAKAVRQRILVSQPVIEAARSDERDLWVPHGILRLRGREDETKSWTDNRGYRNSRERSSADVDTGISHTEPRQT</sequence>
<dbReference type="SUPFAM" id="SSF158472">
    <property type="entry name" value="HAMP domain-like"/>
    <property type="match status" value="1"/>
</dbReference>
<feature type="transmembrane region" description="Helical" evidence="8">
    <location>
        <begin position="225"/>
        <end position="249"/>
    </location>
</feature>
<dbReference type="SMART" id="SM00304">
    <property type="entry name" value="HAMP"/>
    <property type="match status" value="1"/>
</dbReference>
<dbReference type="SUPFAM" id="SSF55073">
    <property type="entry name" value="Nucleotide cyclase"/>
    <property type="match status" value="1"/>
</dbReference>
<dbReference type="InterPro" id="IPR029787">
    <property type="entry name" value="Nucleotide_cyclase"/>
</dbReference>
<feature type="region of interest" description="Disordered" evidence="7">
    <location>
        <begin position="497"/>
        <end position="528"/>
    </location>
</feature>
<feature type="transmembrane region" description="Helical" evidence="8">
    <location>
        <begin position="115"/>
        <end position="137"/>
    </location>
</feature>
<name>A0A848KI86_9NOCA</name>
<feature type="transmembrane region" description="Helical" evidence="8">
    <location>
        <begin position="59"/>
        <end position="78"/>
    </location>
</feature>
<reference evidence="11 12" key="1">
    <citation type="submission" date="2019-05" db="EMBL/GenBank/DDBJ databases">
        <authorList>
            <person name="Lee S.D."/>
        </authorList>
    </citation>
    <scope>NUCLEOTIDE SEQUENCE [LARGE SCALE GENOMIC DNA]</scope>
    <source>
        <strain evidence="11 12">YC2-7</strain>
    </source>
</reference>
<dbReference type="AlphaFoldDB" id="A0A848KI86"/>
<gene>
    <name evidence="11" type="ORF">FGL95_17185</name>
</gene>
<keyword evidence="12" id="KW-1185">Reference proteome</keyword>
<evidence type="ECO:0000313" key="11">
    <source>
        <dbReference type="EMBL" id="NMN96774.1"/>
    </source>
</evidence>
<comment type="similarity">
    <text evidence="2">Belongs to the adenylyl cyclase class-3 family.</text>
</comment>
<keyword evidence="4 8" id="KW-0812">Transmembrane</keyword>
<dbReference type="CDD" id="cd07302">
    <property type="entry name" value="CHD"/>
    <property type="match status" value="1"/>
</dbReference>
<evidence type="ECO:0000256" key="8">
    <source>
        <dbReference type="SAM" id="Phobius"/>
    </source>
</evidence>